<evidence type="ECO:0000256" key="2">
    <source>
        <dbReference type="SAM" id="Phobius"/>
    </source>
</evidence>
<evidence type="ECO:0000313" key="4">
    <source>
        <dbReference type="Proteomes" id="UP001596050"/>
    </source>
</evidence>
<sequence length="566" mass="62104">MQSAIKPLIRTIVFYVLSVFMVAAVLVAGTFAYDAIRDVIVSRGDLETLRRVQVDVASYRERQAGNLAERLGGATQQPLAAVDRRIGALARELRTNPAQGDFDPYALLRTGPARYAERLASHYETALTRELAAQELAYLQQVRAHLVMIEGRAAAQRELERLHRVHIAIDQAYRQKQLQVAQLGYLDQRRMEIKLLRGPVLNQLLSDVAARRMDEQRAAAACNAQKAALDRMEVPKQLVPFSLDAPALDRAVQPLDALVDELESAVTMHPVSRISGLLLQALPVAAGLLLIALAGKFGLRAFLYFVLAPLVTRRPPVRLDSPVPGQRSGPPEAVSASAASQTIRLRPHEELLVLPRYLQGTPVAAAKTTRWLLHGRPWTSLVSGMVLLTCVRTRTGEEPVVLSAGDGGVGELALVRVPPASALVFQPRALVGLVCDQGAPLLVEQHWRLASLHAWLTLQLRYFVIRGPVILILQGRRGVRVRQADGGHLIRQTATLGFSSDVAYSTRRSAPFLPYLQGQTDLFYDRFEGDHGIYVHDETTDATGKGGRVKRGLEGLTDGVLKVFGL</sequence>
<evidence type="ECO:0000256" key="1">
    <source>
        <dbReference type="SAM" id="MobiDB-lite"/>
    </source>
</evidence>
<comment type="caution">
    <text evidence="3">The sequence shown here is derived from an EMBL/GenBank/DDBJ whole genome shotgun (WGS) entry which is preliminary data.</text>
</comment>
<protein>
    <submittedName>
        <fullName evidence="3">Uncharacterized protein</fullName>
    </submittedName>
</protein>
<feature type="region of interest" description="Disordered" evidence="1">
    <location>
        <begin position="318"/>
        <end position="339"/>
    </location>
</feature>
<keyword evidence="2" id="KW-0472">Membrane</keyword>
<reference evidence="4" key="1">
    <citation type="journal article" date="2019" name="Int. J. Syst. Evol. Microbiol.">
        <title>The Global Catalogue of Microorganisms (GCM) 10K type strain sequencing project: providing services to taxonomists for standard genome sequencing and annotation.</title>
        <authorList>
            <consortium name="The Broad Institute Genomics Platform"/>
            <consortium name="The Broad Institute Genome Sequencing Center for Infectious Disease"/>
            <person name="Wu L."/>
            <person name="Ma J."/>
        </authorList>
    </citation>
    <scope>NUCLEOTIDE SEQUENCE [LARGE SCALE GENOMIC DNA]</scope>
    <source>
        <strain evidence="4">KACC 12649</strain>
    </source>
</reference>
<dbReference type="EMBL" id="JBHSMU010000010">
    <property type="protein sequence ID" value="MFC5460355.1"/>
    <property type="molecule type" value="Genomic_DNA"/>
</dbReference>
<keyword evidence="2" id="KW-1133">Transmembrane helix</keyword>
<dbReference type="Proteomes" id="UP001596050">
    <property type="component" value="Unassembled WGS sequence"/>
</dbReference>
<evidence type="ECO:0000313" key="3">
    <source>
        <dbReference type="EMBL" id="MFC5460355.1"/>
    </source>
</evidence>
<keyword evidence="4" id="KW-1185">Reference proteome</keyword>
<accession>A0ABW0L3I2</accession>
<feature type="transmembrane region" description="Helical" evidence="2">
    <location>
        <begin position="12"/>
        <end position="33"/>
    </location>
</feature>
<organism evidence="3 4">
    <name type="scientific">Massilia niabensis</name>
    <dbReference type="NCBI Taxonomy" id="544910"/>
    <lineage>
        <taxon>Bacteria</taxon>
        <taxon>Pseudomonadati</taxon>
        <taxon>Pseudomonadota</taxon>
        <taxon>Betaproteobacteria</taxon>
        <taxon>Burkholderiales</taxon>
        <taxon>Oxalobacteraceae</taxon>
        <taxon>Telluria group</taxon>
        <taxon>Massilia</taxon>
    </lineage>
</organism>
<name>A0ABW0L3I2_9BURK</name>
<gene>
    <name evidence="3" type="ORF">ACFPN5_11120</name>
</gene>
<dbReference type="RefSeq" id="WP_379783147.1">
    <property type="nucleotide sequence ID" value="NZ_JBHSMU010000010.1"/>
</dbReference>
<keyword evidence="2" id="KW-0812">Transmembrane</keyword>
<proteinExistence type="predicted"/>